<organism evidence="2">
    <name type="scientific">Arundo donax</name>
    <name type="common">Giant reed</name>
    <name type="synonym">Donax arundinaceus</name>
    <dbReference type="NCBI Taxonomy" id="35708"/>
    <lineage>
        <taxon>Eukaryota</taxon>
        <taxon>Viridiplantae</taxon>
        <taxon>Streptophyta</taxon>
        <taxon>Embryophyta</taxon>
        <taxon>Tracheophyta</taxon>
        <taxon>Spermatophyta</taxon>
        <taxon>Magnoliopsida</taxon>
        <taxon>Liliopsida</taxon>
        <taxon>Poales</taxon>
        <taxon>Poaceae</taxon>
        <taxon>PACMAD clade</taxon>
        <taxon>Arundinoideae</taxon>
        <taxon>Arundineae</taxon>
        <taxon>Arundo</taxon>
    </lineage>
</organism>
<evidence type="ECO:0000313" key="2">
    <source>
        <dbReference type="EMBL" id="JAD82643.1"/>
    </source>
</evidence>
<name>A0A0A9D7J1_ARUDO</name>
<proteinExistence type="predicted"/>
<evidence type="ECO:0000256" key="1">
    <source>
        <dbReference type="SAM" id="MobiDB-lite"/>
    </source>
</evidence>
<accession>A0A0A9D7J1</accession>
<sequence length="46" mass="5241">MRTAPSRRPSLSSSRTCRCEIRQARELSQGGRDGLSPLSRHLRFNL</sequence>
<reference evidence="2" key="1">
    <citation type="submission" date="2014-09" db="EMBL/GenBank/DDBJ databases">
        <authorList>
            <person name="Magalhaes I.L.F."/>
            <person name="Oliveira U."/>
            <person name="Santos F.R."/>
            <person name="Vidigal T.H.D.A."/>
            <person name="Brescovit A.D."/>
            <person name="Santos A.J."/>
        </authorList>
    </citation>
    <scope>NUCLEOTIDE SEQUENCE</scope>
    <source>
        <tissue evidence="2">Shoot tissue taken approximately 20 cm above the soil surface</tissue>
    </source>
</reference>
<dbReference type="EMBL" id="GBRH01215252">
    <property type="protein sequence ID" value="JAD82643.1"/>
    <property type="molecule type" value="Transcribed_RNA"/>
</dbReference>
<protein>
    <submittedName>
        <fullName evidence="2">Uncharacterized protein</fullName>
    </submittedName>
</protein>
<feature type="region of interest" description="Disordered" evidence="1">
    <location>
        <begin position="27"/>
        <end position="46"/>
    </location>
</feature>
<reference evidence="2" key="2">
    <citation type="journal article" date="2015" name="Data Brief">
        <title>Shoot transcriptome of the giant reed, Arundo donax.</title>
        <authorList>
            <person name="Barrero R.A."/>
            <person name="Guerrero F.D."/>
            <person name="Moolhuijzen P."/>
            <person name="Goolsby J.A."/>
            <person name="Tidwell J."/>
            <person name="Bellgard S.E."/>
            <person name="Bellgard M.I."/>
        </authorList>
    </citation>
    <scope>NUCLEOTIDE SEQUENCE</scope>
    <source>
        <tissue evidence="2">Shoot tissue taken approximately 20 cm above the soil surface</tissue>
    </source>
</reference>
<dbReference type="AlphaFoldDB" id="A0A0A9D7J1"/>